<dbReference type="PROSITE" id="PS51318">
    <property type="entry name" value="TAT"/>
    <property type="match status" value="1"/>
</dbReference>
<evidence type="ECO:0000313" key="2">
    <source>
        <dbReference type="Proteomes" id="UP001597111"/>
    </source>
</evidence>
<name>A0ABD6B5M6_9EURY</name>
<comment type="caution">
    <text evidence="1">The sequence shown here is derived from an EMBL/GenBank/DDBJ whole genome shotgun (WGS) entry which is preliminary data.</text>
</comment>
<organism evidence="1 2">
    <name type="scientific">Halolamina salina</name>
    <dbReference type="NCBI Taxonomy" id="1220023"/>
    <lineage>
        <taxon>Archaea</taxon>
        <taxon>Methanobacteriati</taxon>
        <taxon>Methanobacteriota</taxon>
        <taxon>Stenosarchaea group</taxon>
        <taxon>Halobacteria</taxon>
        <taxon>Halobacteriales</taxon>
        <taxon>Haloferacaceae</taxon>
    </lineage>
</organism>
<dbReference type="Proteomes" id="UP001597111">
    <property type="component" value="Unassembled WGS sequence"/>
</dbReference>
<protein>
    <submittedName>
        <fullName evidence="1">WD40/YVTN/BNR-like repeat-containing protein</fullName>
    </submittedName>
</protein>
<dbReference type="AlphaFoldDB" id="A0ABD6B5M6"/>
<dbReference type="EMBL" id="JBHUDH010000058">
    <property type="protein sequence ID" value="MFD1526028.1"/>
    <property type="molecule type" value="Genomic_DNA"/>
</dbReference>
<dbReference type="SUPFAM" id="SSF69322">
    <property type="entry name" value="Tricorn protease domain 2"/>
    <property type="match status" value="1"/>
</dbReference>
<gene>
    <name evidence="1" type="ORF">ACFR9S_06890</name>
</gene>
<accession>A0ABD6B5M6</accession>
<dbReference type="RefSeq" id="WP_379818326.1">
    <property type="nucleotide sequence ID" value="NZ_JBHUDH010000058.1"/>
</dbReference>
<dbReference type="InterPro" id="IPR006311">
    <property type="entry name" value="TAT_signal"/>
</dbReference>
<evidence type="ECO:0000313" key="1">
    <source>
        <dbReference type="EMBL" id="MFD1526028.1"/>
    </source>
</evidence>
<proteinExistence type="predicted"/>
<reference evidence="1 2" key="1">
    <citation type="journal article" date="2019" name="Int. J. Syst. Evol. Microbiol.">
        <title>The Global Catalogue of Microorganisms (GCM) 10K type strain sequencing project: providing services to taxonomists for standard genome sequencing and annotation.</title>
        <authorList>
            <consortium name="The Broad Institute Genomics Platform"/>
            <consortium name="The Broad Institute Genome Sequencing Center for Infectious Disease"/>
            <person name="Wu L."/>
            <person name="Ma J."/>
        </authorList>
    </citation>
    <scope>NUCLEOTIDE SEQUENCE [LARGE SCALE GENOMIC DNA]</scope>
    <source>
        <strain evidence="1 2">CGMCC 1.12285</strain>
    </source>
</reference>
<sequence>MTDSPATHGTRRSVLKTTGALLAAGGLLGSTGTVAAADGWATAETPTDRTLHAVVETAAGAFAVGGGGDVLQRTAEGWTRVVDGGPTGNGNDLYGAATTDGGERLWVVGASGAIGEYDVLTGSMVDHSAPNDVTNNFNDVSVVGEPGDANVYIAGDSGKIYSSFGNGATGTWDQVTPGSGSAIEAIDFHGPRSGHAVDGNQTVFATADGGVYENIGIANANVNFYAVDSDGSDSVDVAGGGAMVHRWDGAGWTPTDLGDASLRDIELGGDGGYTVGSGGAVFEYTDGEWRREPTPTGANLKSVRRGETDIAVGASGTVIEK</sequence>
<keyword evidence="2" id="KW-1185">Reference proteome</keyword>